<sequence>MLQTKRTNLVFLFIPCLILFAFAFIGFVICSPWAMELKASQFFEKGLNYEWLKYVTQFYSRSGNTDLIMVLAFFVMILIIYHHNYYKVYKSGSWYANHKWPVWTIFIGFCIIWFSYNLYQLVSMFYKDKGFGIGIDNELIDSYKYKIVGQIISMLYQYPILFWGTWYIGTKLEKKKDFFYQGYWVDALKGILYFATVYLTVILMKIFMGRPYYFNIIFGDLYSKLSPEMQNHYLASGQRFGDYDVLTNSWTANMDGDWPWWRVNNFLMRDENSYNPGHFFDYSFPSGHVVSSFCTTSIMMLFINPNKNRNITGPKATALYLLVLNAILMNFATVIMRWHFVTDTMFSIIISILYFIMAWFVIEKTVYKAIISWKRRKNIPFELNVGDKNGKKIVYLVDYDTKRIVKILQTEKYDSFKERYKSYIQNN</sequence>
<protein>
    <recommendedName>
        <fullName evidence="2">Phosphatidic acid phosphatase type 2/haloperoxidase domain-containing protein</fullName>
    </recommendedName>
</protein>
<feature type="transmembrane region" description="Helical" evidence="1">
    <location>
        <begin position="282"/>
        <end position="304"/>
    </location>
</feature>
<evidence type="ECO:0000313" key="4">
    <source>
        <dbReference type="Proteomes" id="UP000019267"/>
    </source>
</evidence>
<dbReference type="STRING" id="1276246.SCULI_v1c09700"/>
<dbReference type="Gene3D" id="1.20.144.10">
    <property type="entry name" value="Phosphatidic acid phosphatase type 2/haloperoxidase"/>
    <property type="match status" value="1"/>
</dbReference>
<dbReference type="Proteomes" id="UP000019267">
    <property type="component" value="Chromosome"/>
</dbReference>
<dbReference type="SUPFAM" id="SSF48317">
    <property type="entry name" value="Acid phosphatase/Vanadium-dependent haloperoxidase"/>
    <property type="match status" value="1"/>
</dbReference>
<proteinExistence type="predicted"/>
<dbReference type="HOGENOM" id="CLU_735497_0_0_14"/>
<dbReference type="EMBL" id="CP006681">
    <property type="protein sequence ID" value="AHI53310.1"/>
    <property type="molecule type" value="Genomic_DNA"/>
</dbReference>
<evidence type="ECO:0000259" key="2">
    <source>
        <dbReference type="Pfam" id="PF01569"/>
    </source>
</evidence>
<feature type="domain" description="Phosphatidic acid phosphatase type 2/haloperoxidase" evidence="2">
    <location>
        <begin position="193"/>
        <end position="362"/>
    </location>
</feature>
<feature type="transmembrane region" description="Helical" evidence="1">
    <location>
        <begin position="316"/>
        <end position="340"/>
    </location>
</feature>
<dbReference type="InterPro" id="IPR000326">
    <property type="entry name" value="PAP2/HPO"/>
</dbReference>
<dbReference type="PATRIC" id="fig|1276246.3.peg.966"/>
<keyword evidence="4" id="KW-1185">Reference proteome</keyword>
<dbReference type="eggNOG" id="ENOG50342YJ">
    <property type="taxonomic scope" value="Bacteria"/>
</dbReference>
<keyword evidence="1" id="KW-0812">Transmembrane</keyword>
<dbReference type="RefSeq" id="WP_025363532.1">
    <property type="nucleotide sequence ID" value="NZ_CP006681.1"/>
</dbReference>
<evidence type="ECO:0000313" key="3">
    <source>
        <dbReference type="EMBL" id="AHI53310.1"/>
    </source>
</evidence>
<feature type="transmembrane region" description="Helical" evidence="1">
    <location>
        <begin position="100"/>
        <end position="119"/>
    </location>
</feature>
<keyword evidence="1" id="KW-0472">Membrane</keyword>
<reference evidence="3 4" key="1">
    <citation type="journal article" date="2014" name="Genome Biol. Evol.">
        <title>Molecular evolution of the substrate utilization strategies and putative virulence factors in mosquito-associated Spiroplasma species.</title>
        <authorList>
            <person name="Chang T.H."/>
            <person name="Lo W.S."/>
            <person name="Ku C."/>
            <person name="Chen L.L."/>
            <person name="Kuo C.H."/>
        </authorList>
    </citation>
    <scope>NUCLEOTIDE SEQUENCE [LARGE SCALE GENOMIC DNA]</scope>
    <source>
        <strain evidence="3">AES-1</strain>
    </source>
</reference>
<feature type="transmembrane region" description="Helical" evidence="1">
    <location>
        <begin position="346"/>
        <end position="367"/>
    </location>
</feature>
<organism evidence="3 4">
    <name type="scientific">Spiroplasma culicicola AES-1</name>
    <dbReference type="NCBI Taxonomy" id="1276246"/>
    <lineage>
        <taxon>Bacteria</taxon>
        <taxon>Bacillati</taxon>
        <taxon>Mycoplasmatota</taxon>
        <taxon>Mollicutes</taxon>
        <taxon>Entomoplasmatales</taxon>
        <taxon>Spiroplasmataceae</taxon>
        <taxon>Spiroplasma</taxon>
    </lineage>
</organism>
<dbReference type="CDD" id="cd01610">
    <property type="entry name" value="PAP2_like"/>
    <property type="match status" value="1"/>
</dbReference>
<evidence type="ECO:0000256" key="1">
    <source>
        <dbReference type="SAM" id="Phobius"/>
    </source>
</evidence>
<accession>W6A8U4</accession>
<dbReference type="InterPro" id="IPR036938">
    <property type="entry name" value="PAP2/HPO_sf"/>
</dbReference>
<name>W6A8U4_9MOLU</name>
<feature type="transmembrane region" description="Helical" evidence="1">
    <location>
        <begin position="190"/>
        <end position="208"/>
    </location>
</feature>
<dbReference type="OrthoDB" id="394310at2"/>
<gene>
    <name evidence="3" type="ORF">SCULI_v1c09700</name>
</gene>
<dbReference type="KEGG" id="scq:SCULI_v1c09700"/>
<feature type="transmembrane region" description="Helical" evidence="1">
    <location>
        <begin position="9"/>
        <end position="35"/>
    </location>
</feature>
<keyword evidence="1" id="KW-1133">Transmembrane helix</keyword>
<feature type="transmembrane region" description="Helical" evidence="1">
    <location>
        <begin position="147"/>
        <end position="169"/>
    </location>
</feature>
<dbReference type="AlphaFoldDB" id="W6A8U4"/>
<feature type="transmembrane region" description="Helical" evidence="1">
    <location>
        <begin position="67"/>
        <end position="88"/>
    </location>
</feature>
<dbReference type="Pfam" id="PF01569">
    <property type="entry name" value="PAP2"/>
    <property type="match status" value="1"/>
</dbReference>